<comment type="caution">
    <text evidence="1">The sequence shown here is derived from an EMBL/GenBank/DDBJ whole genome shotgun (WGS) entry which is preliminary data.</text>
</comment>
<name>A0A4Q9M193_9MICR</name>
<evidence type="ECO:0000313" key="2">
    <source>
        <dbReference type="Proteomes" id="UP000292282"/>
    </source>
</evidence>
<proteinExistence type="predicted"/>
<keyword evidence="2" id="KW-1185">Reference proteome</keyword>
<gene>
    <name evidence="1" type="ORF">CWI38_0322p0010</name>
</gene>
<accession>A0A4Q9M193</accession>
<reference evidence="1 2" key="1">
    <citation type="submission" date="2017-12" db="EMBL/GenBank/DDBJ databases">
        <authorList>
            <person name="Pombert J.-F."/>
            <person name="Haag K.L."/>
            <person name="Ebert D."/>
        </authorList>
    </citation>
    <scope>NUCLEOTIDE SEQUENCE [LARGE SCALE GENOMIC DNA]</scope>
    <source>
        <strain evidence="1">IL-G-3</strain>
    </source>
</reference>
<dbReference type="EMBL" id="PITK01000322">
    <property type="protein sequence ID" value="TBU14532.1"/>
    <property type="molecule type" value="Genomic_DNA"/>
</dbReference>
<dbReference type="AlphaFoldDB" id="A0A4Q9M193"/>
<dbReference type="Proteomes" id="UP000292282">
    <property type="component" value="Unassembled WGS sequence"/>
</dbReference>
<protein>
    <submittedName>
        <fullName evidence="1">Uncharacterized protein</fullName>
    </submittedName>
</protein>
<organism evidence="1 2">
    <name type="scientific">Hamiltosporidium tvaerminnensis</name>
    <dbReference type="NCBI Taxonomy" id="1176355"/>
    <lineage>
        <taxon>Eukaryota</taxon>
        <taxon>Fungi</taxon>
        <taxon>Fungi incertae sedis</taxon>
        <taxon>Microsporidia</taxon>
        <taxon>Dubosqiidae</taxon>
        <taxon>Hamiltosporidium</taxon>
    </lineage>
</organism>
<evidence type="ECO:0000313" key="1">
    <source>
        <dbReference type="EMBL" id="TBU14532.1"/>
    </source>
</evidence>
<sequence>MKITRTLIEIVKRSNIDADINIKTSEVFTTDLYDKEIILKDLVDKCNLLAMISNESGYKDRVMGKTIDRACLIANLDYALNKIAITYKEN</sequence>
<dbReference type="VEuPathDB" id="MicrosporidiaDB:CWI38_0322p0010"/>